<feature type="transmembrane region" description="Helical" evidence="1">
    <location>
        <begin position="34"/>
        <end position="56"/>
    </location>
</feature>
<dbReference type="SUPFAM" id="SSF55073">
    <property type="entry name" value="Nucleotide cyclase"/>
    <property type="match status" value="1"/>
</dbReference>
<dbReference type="InterPro" id="IPR043128">
    <property type="entry name" value="Rev_trsase/Diguanyl_cyclase"/>
</dbReference>
<feature type="transmembrane region" description="Helical" evidence="1">
    <location>
        <begin position="7"/>
        <end position="28"/>
    </location>
</feature>
<feature type="transmembrane region" description="Helical" evidence="1">
    <location>
        <begin position="101"/>
        <end position="122"/>
    </location>
</feature>
<dbReference type="PROSITE" id="PS50887">
    <property type="entry name" value="GGDEF"/>
    <property type="match status" value="1"/>
</dbReference>
<dbReference type="OrthoDB" id="69083at2"/>
<protein>
    <submittedName>
        <fullName evidence="3">Diguanylate cyclase (GGDEF)-like protein</fullName>
    </submittedName>
</protein>
<accession>A0A2P8H1Q3</accession>
<feature type="domain" description="GGDEF" evidence="2">
    <location>
        <begin position="393"/>
        <end position="526"/>
    </location>
</feature>
<name>A0A2P8H1Q3_9BACL</name>
<feature type="transmembrane region" description="Helical" evidence="1">
    <location>
        <begin position="134"/>
        <end position="153"/>
    </location>
</feature>
<evidence type="ECO:0000256" key="1">
    <source>
        <dbReference type="SAM" id="Phobius"/>
    </source>
</evidence>
<dbReference type="InterPro" id="IPR052163">
    <property type="entry name" value="DGC-Regulatory_Protein"/>
</dbReference>
<dbReference type="Proteomes" id="UP000242682">
    <property type="component" value="Unassembled WGS sequence"/>
</dbReference>
<dbReference type="RefSeq" id="WP_106533466.1">
    <property type="nucleotide sequence ID" value="NZ_PYAT01000006.1"/>
</dbReference>
<dbReference type="CDD" id="cd01949">
    <property type="entry name" value="GGDEF"/>
    <property type="match status" value="1"/>
</dbReference>
<gene>
    <name evidence="3" type="ORF">B0H99_106160</name>
</gene>
<evidence type="ECO:0000259" key="2">
    <source>
        <dbReference type="PROSITE" id="PS50887"/>
    </source>
</evidence>
<proteinExistence type="predicted"/>
<feature type="transmembrane region" description="Helical" evidence="1">
    <location>
        <begin position="270"/>
        <end position="291"/>
    </location>
</feature>
<dbReference type="NCBIfam" id="TIGR00254">
    <property type="entry name" value="GGDEF"/>
    <property type="match status" value="1"/>
</dbReference>
<dbReference type="Pfam" id="PF00990">
    <property type="entry name" value="GGDEF"/>
    <property type="match status" value="1"/>
</dbReference>
<feature type="transmembrane region" description="Helical" evidence="1">
    <location>
        <begin position="165"/>
        <end position="190"/>
    </location>
</feature>
<dbReference type="InterPro" id="IPR029787">
    <property type="entry name" value="Nucleotide_cyclase"/>
</dbReference>
<dbReference type="EMBL" id="PYAT01000006">
    <property type="protein sequence ID" value="PSL40142.1"/>
    <property type="molecule type" value="Genomic_DNA"/>
</dbReference>
<dbReference type="AlphaFoldDB" id="A0A2P8H1Q3"/>
<keyword evidence="4" id="KW-1185">Reference proteome</keyword>
<feature type="transmembrane region" description="Helical" evidence="1">
    <location>
        <begin position="297"/>
        <end position="317"/>
    </location>
</feature>
<keyword evidence="1" id="KW-1133">Transmembrane helix</keyword>
<feature type="transmembrane region" description="Helical" evidence="1">
    <location>
        <begin position="68"/>
        <end position="89"/>
    </location>
</feature>
<evidence type="ECO:0000313" key="3">
    <source>
        <dbReference type="EMBL" id="PSL40142.1"/>
    </source>
</evidence>
<comment type="caution">
    <text evidence="3">The sequence shown here is derived from an EMBL/GenBank/DDBJ whole genome shotgun (WGS) entry which is preliminary data.</text>
</comment>
<dbReference type="Gene3D" id="3.30.70.270">
    <property type="match status" value="1"/>
</dbReference>
<feature type="transmembrane region" description="Helical" evidence="1">
    <location>
        <begin position="202"/>
        <end position="221"/>
    </location>
</feature>
<evidence type="ECO:0000313" key="4">
    <source>
        <dbReference type="Proteomes" id="UP000242682"/>
    </source>
</evidence>
<dbReference type="SMART" id="SM00267">
    <property type="entry name" value="GGDEF"/>
    <property type="match status" value="1"/>
</dbReference>
<dbReference type="InterPro" id="IPR000160">
    <property type="entry name" value="GGDEF_dom"/>
</dbReference>
<keyword evidence="1" id="KW-0472">Membrane</keyword>
<organism evidence="3 4">
    <name type="scientific">Planomicrobium soli</name>
    <dbReference type="NCBI Taxonomy" id="1176648"/>
    <lineage>
        <taxon>Bacteria</taxon>
        <taxon>Bacillati</taxon>
        <taxon>Bacillota</taxon>
        <taxon>Bacilli</taxon>
        <taxon>Bacillales</taxon>
        <taxon>Caryophanaceae</taxon>
        <taxon>Planomicrobium</taxon>
    </lineage>
</organism>
<feature type="transmembrane region" description="Helical" evidence="1">
    <location>
        <begin position="227"/>
        <end position="249"/>
    </location>
</feature>
<dbReference type="FunFam" id="3.30.70.270:FF:000001">
    <property type="entry name" value="Diguanylate cyclase domain protein"/>
    <property type="match status" value="1"/>
</dbReference>
<keyword evidence="1" id="KW-0812">Transmembrane</keyword>
<sequence>MTLQRKNVWWFIFLLVYVALYYVWLSIWKSDHGILTLGGNLFSIFGGAISTIWLLLAANRTSKCGKPFWFLLAAGTYSFFLAQFLWLSYENILKIEVPSPGIPDLFFLLQVGFYLAAFSYKVIMEKQQLDFIRFIFDILIVMTVAFTFSWYFLLQPLIAISEVSAFSLAVTLAYPIGDLALLFGLIILFLGVQQTVFDKTIIFLFLGWLTQIIADSSFLYYVSIDEYSAGGIGDPLFTLAVLLIGLTGLASKGEKAGEQVSVIKKRPNRILNTVRIIFPYISVAVLFVFMILRSSGIDTLTIGSGFSILLVIIRQIFVLTENQKLLHQVHDTKEILKTGDTESKAMVYSPKYSDSETKIQFLAYHDSLTGLANRAFFETMLNQAVSDAQLHNDSFAIMFLDLDNFKQVNDTMGHDAGDQLLILIADRLKACTRKDDVVARLGGDEFTFLIRNVSNPQNAAFIAEKIIYSLAQPYTVNGQDVSSSPSIGISLYPLHGTTPSGLLKKADMAMYQVKEKGKGHYRMAETEESLMK</sequence>
<dbReference type="PANTHER" id="PTHR46663">
    <property type="entry name" value="DIGUANYLATE CYCLASE DGCT-RELATED"/>
    <property type="match status" value="1"/>
</dbReference>
<reference evidence="3 4" key="1">
    <citation type="submission" date="2018-03" db="EMBL/GenBank/DDBJ databases">
        <title>Genomic Encyclopedia of Type Strains, Phase III (KMG-III): the genomes of soil and plant-associated and newly described type strains.</title>
        <authorList>
            <person name="Whitman W."/>
        </authorList>
    </citation>
    <scope>NUCLEOTIDE SEQUENCE [LARGE SCALE GENOMIC DNA]</scope>
    <source>
        <strain evidence="3 4">CGMCC 1.12259</strain>
    </source>
</reference>
<dbReference type="PANTHER" id="PTHR46663:SF2">
    <property type="entry name" value="GGDEF DOMAIN-CONTAINING PROTEIN"/>
    <property type="match status" value="1"/>
</dbReference>